<reference evidence="1" key="1">
    <citation type="submission" date="2024-09" db="EMBL/GenBank/DDBJ databases">
        <title>Black Yeasts Isolated from many extreme environments.</title>
        <authorList>
            <person name="Coleine C."/>
            <person name="Stajich J.E."/>
            <person name="Selbmann L."/>
        </authorList>
    </citation>
    <scope>NUCLEOTIDE SEQUENCE</scope>
    <source>
        <strain evidence="1">CCFEE 5737</strain>
    </source>
</reference>
<dbReference type="Proteomes" id="UP001186974">
    <property type="component" value="Unassembled WGS sequence"/>
</dbReference>
<name>A0ACC3DZQ1_9PEZI</name>
<evidence type="ECO:0000313" key="1">
    <source>
        <dbReference type="EMBL" id="KAK3082345.1"/>
    </source>
</evidence>
<evidence type="ECO:0000313" key="2">
    <source>
        <dbReference type="Proteomes" id="UP001186974"/>
    </source>
</evidence>
<proteinExistence type="predicted"/>
<organism evidence="1 2">
    <name type="scientific">Coniosporium uncinatum</name>
    <dbReference type="NCBI Taxonomy" id="93489"/>
    <lineage>
        <taxon>Eukaryota</taxon>
        <taxon>Fungi</taxon>
        <taxon>Dikarya</taxon>
        <taxon>Ascomycota</taxon>
        <taxon>Pezizomycotina</taxon>
        <taxon>Dothideomycetes</taxon>
        <taxon>Dothideomycetes incertae sedis</taxon>
        <taxon>Coniosporium</taxon>
    </lineage>
</organism>
<accession>A0ACC3DZQ1</accession>
<keyword evidence="2" id="KW-1185">Reference proteome</keyword>
<gene>
    <name evidence="1" type="ORF">LTS18_004257</name>
</gene>
<dbReference type="EMBL" id="JAWDJW010000001">
    <property type="protein sequence ID" value="KAK3082345.1"/>
    <property type="molecule type" value="Genomic_DNA"/>
</dbReference>
<protein>
    <submittedName>
        <fullName evidence="1">Uncharacterized protein</fullName>
    </submittedName>
</protein>
<comment type="caution">
    <text evidence="1">The sequence shown here is derived from an EMBL/GenBank/DDBJ whole genome shotgun (WGS) entry which is preliminary data.</text>
</comment>
<sequence>MAAPVTAGLKRVNTEDGSVSPPAVKRRQQSTTTNKAVANFFTPASKKPPNPVTWRIPVNDTLIVGHYDASSNLTKQASKPRDRENGKAAPTTPSETTNPNKKKKKTKIAAFDFDGTLVSSASGLKFTKDPLDWKWWSPHVPSKLRALAAEGYTLVVVSNQAGITLKRKKPKDPQPDARRLEVFKRKVEAALADLDLELSVYAATERDGYRKPAVGMWNEFLGDRKLLEQEDVDLEGSVFVGDAGGRAASGSGGVGKDHSCCDRDFAANVGLKYYTPEEFFLGEDAKPFIREFDPKLYVENENTSMDANSIIFTKSNPLDLVLFVGSPGAGKSTYYWNRLKPLGYERVNQDILKSREKCLKEASKYLEQGVPVVVDNTNADPDVRAHWINLARNSNVPVRCILFTAPAKLCEHNNAVRALNPLTMNPEGRGILPQMAFSGFRQRYREPKMSEGFEDIARVEFQIVAIILGDQ</sequence>